<reference evidence="6" key="1">
    <citation type="journal article" date="2014" name="Int. J. Syst. Evol. Microbiol.">
        <title>Complete genome sequence of Corynebacterium casei LMG S-19264T (=DSM 44701T), isolated from a smear-ripened cheese.</title>
        <authorList>
            <consortium name="US DOE Joint Genome Institute (JGI-PGF)"/>
            <person name="Walter F."/>
            <person name="Albersmeier A."/>
            <person name="Kalinowski J."/>
            <person name="Ruckert C."/>
        </authorList>
    </citation>
    <scope>NUCLEOTIDE SEQUENCE</scope>
    <source>
        <strain evidence="6">CGMCC 4.3508</strain>
    </source>
</reference>
<protein>
    <recommendedName>
        <fullName evidence="8">Lysoplasmalogenase</fullName>
    </recommendedName>
</protein>
<dbReference type="InterPro" id="IPR012506">
    <property type="entry name" value="TMEM86B-like"/>
</dbReference>
<evidence type="ECO:0000256" key="1">
    <source>
        <dbReference type="ARBA" id="ARBA00004141"/>
    </source>
</evidence>
<evidence type="ECO:0000256" key="4">
    <source>
        <dbReference type="ARBA" id="ARBA00022989"/>
    </source>
</evidence>
<evidence type="ECO:0000256" key="3">
    <source>
        <dbReference type="ARBA" id="ARBA00022692"/>
    </source>
</evidence>
<comment type="subcellular location">
    <subcellularLocation>
        <location evidence="1">Membrane</location>
        <topology evidence="1">Multi-pass membrane protein</topology>
    </subcellularLocation>
</comment>
<keyword evidence="5" id="KW-0472">Membrane</keyword>
<organism evidence="6 7">
    <name type="scientific">Nocardia jinanensis</name>
    <dbReference type="NCBI Taxonomy" id="382504"/>
    <lineage>
        <taxon>Bacteria</taxon>
        <taxon>Bacillati</taxon>
        <taxon>Actinomycetota</taxon>
        <taxon>Actinomycetes</taxon>
        <taxon>Mycobacteriales</taxon>
        <taxon>Nocardiaceae</taxon>
        <taxon>Nocardia</taxon>
    </lineage>
</organism>
<name>A0A917RUB2_9NOCA</name>
<dbReference type="Pfam" id="PF07947">
    <property type="entry name" value="YhhN"/>
    <property type="match status" value="1"/>
</dbReference>
<proteinExistence type="inferred from homology"/>
<dbReference type="RefSeq" id="WP_062999844.1">
    <property type="nucleotide sequence ID" value="NZ_BMMH01000011.1"/>
</dbReference>
<dbReference type="AlphaFoldDB" id="A0A917RUB2"/>
<evidence type="ECO:0000256" key="5">
    <source>
        <dbReference type="ARBA" id="ARBA00023136"/>
    </source>
</evidence>
<evidence type="ECO:0000313" key="6">
    <source>
        <dbReference type="EMBL" id="GGL27392.1"/>
    </source>
</evidence>
<dbReference type="GO" id="GO:0016020">
    <property type="term" value="C:membrane"/>
    <property type="evidence" value="ECO:0007669"/>
    <property type="project" value="UniProtKB-SubCell"/>
</dbReference>
<reference evidence="6" key="2">
    <citation type="submission" date="2020-09" db="EMBL/GenBank/DDBJ databases">
        <authorList>
            <person name="Sun Q."/>
            <person name="Zhou Y."/>
        </authorList>
    </citation>
    <scope>NUCLEOTIDE SEQUENCE</scope>
    <source>
        <strain evidence="6">CGMCC 4.3508</strain>
    </source>
</reference>
<keyword evidence="7" id="KW-1185">Reference proteome</keyword>
<evidence type="ECO:0008006" key="8">
    <source>
        <dbReference type="Google" id="ProtNLM"/>
    </source>
</evidence>
<gene>
    <name evidence="6" type="ORF">GCM10011588_47720</name>
</gene>
<comment type="caution">
    <text evidence="6">The sequence shown here is derived from an EMBL/GenBank/DDBJ whole genome shotgun (WGS) entry which is preliminary data.</text>
</comment>
<sequence>MRPLRAGFLAATAVTVAGALTGRERWQWVAKPLMMPLLAADIATSRADIAPADRTLLLSSLGAATVGDVLLIDPDDDRRLIAGASSFAVMQTGYAVLWWRYGARPALPVALPRVLAWAGAAVLLRVEAPVLAVPLSAYGATLGSAAVLASDPALAPDADSVAGLNIPDADPRSRLGVGALLFTVSDGLIVLRRLFARGARSRRVIEGVILATYGAAQFLLTDPAAHVRGRTGAGGPDRISAGRP</sequence>
<comment type="similarity">
    <text evidence="2">Belongs to the TMEM86 family.</text>
</comment>
<dbReference type="PANTHER" id="PTHR31885:SF6">
    <property type="entry name" value="GH04784P"/>
    <property type="match status" value="1"/>
</dbReference>
<evidence type="ECO:0000256" key="2">
    <source>
        <dbReference type="ARBA" id="ARBA00007375"/>
    </source>
</evidence>
<keyword evidence="3" id="KW-0812">Transmembrane</keyword>
<accession>A0A917RUB2</accession>
<dbReference type="Proteomes" id="UP000638263">
    <property type="component" value="Unassembled WGS sequence"/>
</dbReference>
<evidence type="ECO:0000313" key="7">
    <source>
        <dbReference type="Proteomes" id="UP000638263"/>
    </source>
</evidence>
<keyword evidence="4" id="KW-1133">Transmembrane helix</keyword>
<dbReference type="PANTHER" id="PTHR31885">
    <property type="entry name" value="GH04784P"/>
    <property type="match status" value="1"/>
</dbReference>
<dbReference type="EMBL" id="BMMH01000011">
    <property type="protein sequence ID" value="GGL27392.1"/>
    <property type="molecule type" value="Genomic_DNA"/>
</dbReference>
<dbReference type="GO" id="GO:0016787">
    <property type="term" value="F:hydrolase activity"/>
    <property type="evidence" value="ECO:0007669"/>
    <property type="project" value="TreeGrafter"/>
</dbReference>